<dbReference type="EMBL" id="JAATWM020000007">
    <property type="protein sequence ID" value="KAF9879586.1"/>
    <property type="molecule type" value="Genomic_DNA"/>
</dbReference>
<dbReference type="OrthoDB" id="5242916at2759"/>
<feature type="chain" id="PRO_5040462774" description="2EXR domain-containing protein" evidence="1">
    <location>
        <begin position="21"/>
        <end position="347"/>
    </location>
</feature>
<dbReference type="RefSeq" id="XP_038749047.1">
    <property type="nucleotide sequence ID" value="XM_038885848.1"/>
</dbReference>
<name>A0A9P6LNT8_9PEZI</name>
<feature type="signal peptide" evidence="1">
    <location>
        <begin position="1"/>
        <end position="20"/>
    </location>
</feature>
<evidence type="ECO:0000313" key="3">
    <source>
        <dbReference type="EMBL" id="KAF9879586.1"/>
    </source>
</evidence>
<accession>A0A9P6LNT8</accession>
<organism evidence="3 4">
    <name type="scientific">Colletotrichum karsti</name>
    <dbReference type="NCBI Taxonomy" id="1095194"/>
    <lineage>
        <taxon>Eukaryota</taxon>
        <taxon>Fungi</taxon>
        <taxon>Dikarya</taxon>
        <taxon>Ascomycota</taxon>
        <taxon>Pezizomycotina</taxon>
        <taxon>Sordariomycetes</taxon>
        <taxon>Hypocreomycetidae</taxon>
        <taxon>Glomerellales</taxon>
        <taxon>Glomerellaceae</taxon>
        <taxon>Colletotrichum</taxon>
        <taxon>Colletotrichum boninense species complex</taxon>
    </lineage>
</organism>
<dbReference type="GeneID" id="62158922"/>
<comment type="caution">
    <text evidence="3">The sequence shown here is derived from an EMBL/GenBank/DDBJ whole genome shotgun (WGS) entry which is preliminary data.</text>
</comment>
<reference evidence="3" key="1">
    <citation type="submission" date="2020-03" db="EMBL/GenBank/DDBJ databases">
        <authorList>
            <person name="He L."/>
        </authorList>
    </citation>
    <scope>NUCLEOTIDE SEQUENCE</scope>
    <source>
        <strain evidence="3">CkLH20</strain>
    </source>
</reference>
<dbReference type="Proteomes" id="UP000781932">
    <property type="component" value="Unassembled WGS sequence"/>
</dbReference>
<feature type="domain" description="2EXR" evidence="2">
    <location>
        <begin position="26"/>
        <end position="168"/>
    </location>
</feature>
<dbReference type="InterPro" id="IPR045518">
    <property type="entry name" value="2EXR"/>
</dbReference>
<dbReference type="Pfam" id="PF20150">
    <property type="entry name" value="2EXR"/>
    <property type="match status" value="1"/>
</dbReference>
<dbReference type="AlphaFoldDB" id="A0A9P6LNT8"/>
<proteinExistence type="predicted"/>
<protein>
    <recommendedName>
        <fullName evidence="2">2EXR domain-containing protein</fullName>
    </recommendedName>
</protein>
<evidence type="ECO:0000259" key="2">
    <source>
        <dbReference type="Pfam" id="PF20150"/>
    </source>
</evidence>
<keyword evidence="1" id="KW-0732">Signal</keyword>
<gene>
    <name evidence="3" type="ORF">CkaCkLH20_03129</name>
</gene>
<keyword evidence="4" id="KW-1185">Reference proteome</keyword>
<evidence type="ECO:0000313" key="4">
    <source>
        <dbReference type="Proteomes" id="UP000781932"/>
    </source>
</evidence>
<sequence length="347" mass="39800">MLLPATLIRTTLIRLSSVLMAPPSCFPQFSNLPTELRLAIWEEATAGPSMHVVDVCFPSQNGNGRSQLAFKGANSTDNQYHHRRWLNHEYVAFLDYIDDGQHDAQFIEHTLEQEARLRKDPSMYRQRRVQRMACREAASLASVKADNVNIVYFPGRRSVFRYDNDNDVLLLRFTTPSMGRKSPLQQKLDLSGISEALGTYWSKEMALTVWKAQRIAIETNELMTPLSLADIDFFASCIHKGLDVLYLVHHSEDLKMGSSRSDLQRRGDLFLKLHWKRVKDNMMRRPDIISGIGETYREVFNFEQLAWDQCHPVYVFAQTISESIERQQLGTGKTGFKGVRVLLAKSE</sequence>
<reference evidence="3" key="2">
    <citation type="submission" date="2020-11" db="EMBL/GenBank/DDBJ databases">
        <title>Whole genome sequencing of Colletotrichum sp.</title>
        <authorList>
            <person name="Li H."/>
        </authorList>
    </citation>
    <scope>NUCLEOTIDE SEQUENCE</scope>
    <source>
        <strain evidence="3">CkLH20</strain>
    </source>
</reference>
<evidence type="ECO:0000256" key="1">
    <source>
        <dbReference type="SAM" id="SignalP"/>
    </source>
</evidence>